<keyword evidence="1" id="KW-1133">Transmembrane helix</keyword>
<proteinExistence type="predicted"/>
<feature type="transmembrane region" description="Helical" evidence="1">
    <location>
        <begin position="291"/>
        <end position="312"/>
    </location>
</feature>
<feature type="transmembrane region" description="Helical" evidence="1">
    <location>
        <begin position="44"/>
        <end position="64"/>
    </location>
</feature>
<accession>A0A1F7XKD1</accession>
<dbReference type="EMBL" id="MGFX01000005">
    <property type="protein sequence ID" value="OGM15453.1"/>
    <property type="molecule type" value="Genomic_DNA"/>
</dbReference>
<evidence type="ECO:0000313" key="3">
    <source>
        <dbReference type="Proteomes" id="UP000177382"/>
    </source>
</evidence>
<feature type="transmembrane region" description="Helical" evidence="1">
    <location>
        <begin position="121"/>
        <end position="142"/>
    </location>
</feature>
<comment type="caution">
    <text evidence="2">The sequence shown here is derived from an EMBL/GenBank/DDBJ whole genome shotgun (WGS) entry which is preliminary data.</text>
</comment>
<evidence type="ECO:0008006" key="4">
    <source>
        <dbReference type="Google" id="ProtNLM"/>
    </source>
</evidence>
<feature type="transmembrane region" description="Helical" evidence="1">
    <location>
        <begin position="318"/>
        <end position="336"/>
    </location>
</feature>
<feature type="transmembrane region" description="Helical" evidence="1">
    <location>
        <begin position="85"/>
        <end position="109"/>
    </location>
</feature>
<keyword evidence="1" id="KW-0472">Membrane</keyword>
<feature type="transmembrane region" description="Helical" evidence="1">
    <location>
        <begin position="154"/>
        <end position="172"/>
    </location>
</feature>
<feature type="transmembrane region" description="Helical" evidence="1">
    <location>
        <begin position="357"/>
        <end position="377"/>
    </location>
</feature>
<gene>
    <name evidence="2" type="ORF">A2V97_00515</name>
</gene>
<sequence length="439" mass="47904">MEQIPKESETIAAKRSLRLAEKFRRAGEGFRDKNSWWSNGPLELLGLVFVFLLNFYLVINFFGTSAPDIPYSGPVIPLFAKGIELFNVPIAYSIQIVNATFHLFFPFTFYLLVKKISGRKLIAFLVILIASLTVYPFGVVRITGSFIGGDGPHMASLTLVPLAIYGLLGFIREGGVRNLAIASVASGVIALISPFGFLTFALFAGITAFSEMLLGTGRLKVFRLLIVFIFAGALNSFWYNPAFFYWMITGPMGEDIRITIARLIPISFFIIPILGAFGFLLFDRRPNLQPVFLASFYTIVFVLIVVAGGGILPSHPSRYAAELGISLAFLLGVGIVKLMEFLKFGASHEPKKVSKALFANGLLACVFVVLVLGIVLGRGQLLSAEESVLGIWTGFDKGEIWTSRDNFSGISSFLGYSITGSAILALTILGIKSRQEVAS</sequence>
<feature type="transmembrane region" description="Helical" evidence="1">
    <location>
        <begin position="221"/>
        <end position="239"/>
    </location>
</feature>
<feature type="transmembrane region" description="Helical" evidence="1">
    <location>
        <begin position="259"/>
        <end position="282"/>
    </location>
</feature>
<name>A0A1F7XKD1_9BACT</name>
<keyword evidence="1" id="KW-0812">Transmembrane</keyword>
<reference evidence="2 3" key="1">
    <citation type="journal article" date="2016" name="Nat. Commun.">
        <title>Thousands of microbial genomes shed light on interconnected biogeochemical processes in an aquifer system.</title>
        <authorList>
            <person name="Anantharaman K."/>
            <person name="Brown C.T."/>
            <person name="Hug L.A."/>
            <person name="Sharon I."/>
            <person name="Castelle C.J."/>
            <person name="Probst A.J."/>
            <person name="Thomas B.C."/>
            <person name="Singh A."/>
            <person name="Wilkins M.J."/>
            <person name="Karaoz U."/>
            <person name="Brodie E.L."/>
            <person name="Williams K.H."/>
            <person name="Hubbard S.S."/>
            <person name="Banfield J.F."/>
        </authorList>
    </citation>
    <scope>NUCLEOTIDE SEQUENCE [LARGE SCALE GENOMIC DNA]</scope>
</reference>
<feature type="transmembrane region" description="Helical" evidence="1">
    <location>
        <begin position="184"/>
        <end position="209"/>
    </location>
</feature>
<evidence type="ECO:0000256" key="1">
    <source>
        <dbReference type="SAM" id="Phobius"/>
    </source>
</evidence>
<feature type="transmembrane region" description="Helical" evidence="1">
    <location>
        <begin position="413"/>
        <end position="431"/>
    </location>
</feature>
<protein>
    <recommendedName>
        <fullName evidence="4">Glycosyltransferase RgtA/B/C/D-like domain-containing protein</fullName>
    </recommendedName>
</protein>
<dbReference type="AlphaFoldDB" id="A0A1F7XKD1"/>
<organism evidence="2 3">
    <name type="scientific">Candidatus Woesebacteria bacterium RBG_16_42_24</name>
    <dbReference type="NCBI Taxonomy" id="1802485"/>
    <lineage>
        <taxon>Bacteria</taxon>
        <taxon>Candidatus Woeseibacteriota</taxon>
    </lineage>
</organism>
<evidence type="ECO:0000313" key="2">
    <source>
        <dbReference type="EMBL" id="OGM15453.1"/>
    </source>
</evidence>
<dbReference type="Proteomes" id="UP000177382">
    <property type="component" value="Unassembled WGS sequence"/>
</dbReference>